<dbReference type="Proteomes" id="UP000800036">
    <property type="component" value="Unassembled WGS sequence"/>
</dbReference>
<evidence type="ECO:0000313" key="2">
    <source>
        <dbReference type="Proteomes" id="UP000800036"/>
    </source>
</evidence>
<reference evidence="1" key="1">
    <citation type="journal article" date="2020" name="Stud. Mycol.">
        <title>101 Dothideomycetes genomes: a test case for predicting lifestyles and emergence of pathogens.</title>
        <authorList>
            <person name="Haridas S."/>
            <person name="Albert R."/>
            <person name="Binder M."/>
            <person name="Bloem J."/>
            <person name="Labutti K."/>
            <person name="Salamov A."/>
            <person name="Andreopoulos B."/>
            <person name="Baker S."/>
            <person name="Barry K."/>
            <person name="Bills G."/>
            <person name="Bluhm B."/>
            <person name="Cannon C."/>
            <person name="Castanera R."/>
            <person name="Culley D."/>
            <person name="Daum C."/>
            <person name="Ezra D."/>
            <person name="Gonzalez J."/>
            <person name="Henrissat B."/>
            <person name="Kuo A."/>
            <person name="Liang C."/>
            <person name="Lipzen A."/>
            <person name="Lutzoni F."/>
            <person name="Magnuson J."/>
            <person name="Mondo S."/>
            <person name="Nolan M."/>
            <person name="Ohm R."/>
            <person name="Pangilinan J."/>
            <person name="Park H.-J."/>
            <person name="Ramirez L."/>
            <person name="Alfaro M."/>
            <person name="Sun H."/>
            <person name="Tritt A."/>
            <person name="Yoshinaga Y."/>
            <person name="Zwiers L.-H."/>
            <person name="Turgeon B."/>
            <person name="Goodwin S."/>
            <person name="Spatafora J."/>
            <person name="Crous P."/>
            <person name="Grigoriev I."/>
        </authorList>
    </citation>
    <scope>NUCLEOTIDE SEQUENCE</scope>
    <source>
        <strain evidence="1">CBS 107.79</strain>
    </source>
</reference>
<dbReference type="AlphaFoldDB" id="A0A6A5UVI2"/>
<dbReference type="EMBL" id="ML976726">
    <property type="protein sequence ID" value="KAF1967979.1"/>
    <property type="molecule type" value="Genomic_DNA"/>
</dbReference>
<gene>
    <name evidence="1" type="ORF">BU23DRAFT_481995</name>
</gene>
<organism evidence="1 2">
    <name type="scientific">Bimuria novae-zelandiae CBS 107.79</name>
    <dbReference type="NCBI Taxonomy" id="1447943"/>
    <lineage>
        <taxon>Eukaryota</taxon>
        <taxon>Fungi</taxon>
        <taxon>Dikarya</taxon>
        <taxon>Ascomycota</taxon>
        <taxon>Pezizomycotina</taxon>
        <taxon>Dothideomycetes</taxon>
        <taxon>Pleosporomycetidae</taxon>
        <taxon>Pleosporales</taxon>
        <taxon>Massarineae</taxon>
        <taxon>Didymosphaeriaceae</taxon>
        <taxon>Bimuria</taxon>
    </lineage>
</organism>
<name>A0A6A5UVI2_9PLEO</name>
<protein>
    <submittedName>
        <fullName evidence="1">Uncharacterized protein</fullName>
    </submittedName>
</protein>
<sequence>AWISSFTESLILKAFEATRIWPMDANVILRRFASTPEAKRSLLLGLFNYN</sequence>
<dbReference type="OrthoDB" id="3795213at2759"/>
<feature type="non-terminal residue" evidence="1">
    <location>
        <position position="1"/>
    </location>
</feature>
<keyword evidence="2" id="KW-1185">Reference proteome</keyword>
<proteinExistence type="predicted"/>
<accession>A0A6A5UVI2</accession>
<evidence type="ECO:0000313" key="1">
    <source>
        <dbReference type="EMBL" id="KAF1967979.1"/>
    </source>
</evidence>